<evidence type="ECO:0000313" key="2">
    <source>
        <dbReference type="EMBL" id="VVG70348.1"/>
    </source>
</evidence>
<evidence type="ECO:0000313" key="3">
    <source>
        <dbReference type="Proteomes" id="UP000364291"/>
    </source>
</evidence>
<dbReference type="EMBL" id="CABPSX010000002">
    <property type="protein sequence ID" value="VVG70348.1"/>
    <property type="molecule type" value="Genomic_DNA"/>
</dbReference>
<dbReference type="OrthoDB" id="9133676at2"/>
<name>A0A5E5P1A3_9BURK</name>
<gene>
    <name evidence="2" type="ORF">PAP18089_01308</name>
</gene>
<organism evidence="2 3">
    <name type="scientific">Pandoraea apista</name>
    <dbReference type="NCBI Taxonomy" id="93218"/>
    <lineage>
        <taxon>Bacteria</taxon>
        <taxon>Pseudomonadati</taxon>
        <taxon>Pseudomonadota</taxon>
        <taxon>Betaproteobacteria</taxon>
        <taxon>Burkholderiales</taxon>
        <taxon>Burkholderiaceae</taxon>
        <taxon>Pandoraea</taxon>
    </lineage>
</organism>
<dbReference type="Pfam" id="PF21641">
    <property type="entry name" value="NarE"/>
    <property type="match status" value="1"/>
</dbReference>
<sequence length="174" mass="19244">MLLVRSTAPSHRMPIQPERHPPLDLQPNTVLYRGVNRTMHDDGRGLRPRNPDKPFEKHVYFDGTWKLDGSINFGTPHGQAVHAHQWDSEGFNGPALSFTTIEKVARRFATTDGLEDGVVYAVTVAELEAAGCSLQDPRVYTSGLQNPDEHEVIVVPPTGGQLSIDRVRVTEVVA</sequence>
<proteinExistence type="predicted"/>
<reference evidence="2 3" key="1">
    <citation type="submission" date="2019-08" db="EMBL/GenBank/DDBJ databases">
        <authorList>
            <person name="Peeters C."/>
        </authorList>
    </citation>
    <scope>NUCLEOTIDE SEQUENCE [LARGE SCALE GENOMIC DNA]</scope>
    <source>
        <strain evidence="2 3">LMG 18089</strain>
    </source>
</reference>
<accession>A0A5E5P1A3</accession>
<protein>
    <submittedName>
        <fullName evidence="2">Uncharacterized protein</fullName>
    </submittedName>
</protein>
<dbReference type="Proteomes" id="UP000364291">
    <property type="component" value="Unassembled WGS sequence"/>
</dbReference>
<dbReference type="InterPro" id="IPR049061">
    <property type="entry name" value="NarE-like"/>
</dbReference>
<evidence type="ECO:0000256" key="1">
    <source>
        <dbReference type="SAM" id="MobiDB-lite"/>
    </source>
</evidence>
<feature type="region of interest" description="Disordered" evidence="1">
    <location>
        <begin position="1"/>
        <end position="26"/>
    </location>
</feature>
<dbReference type="AlphaFoldDB" id="A0A5E5P1A3"/>